<comment type="caution">
    <text evidence="11">The sequence shown here is derived from an EMBL/GenBank/DDBJ whole genome shotgun (WGS) entry which is preliminary data.</text>
</comment>
<name>A0A1E5NDU1_9SPIR</name>
<dbReference type="InterPro" id="IPR003593">
    <property type="entry name" value="AAA+_ATPase"/>
</dbReference>
<dbReference type="PROSITE" id="PS50893">
    <property type="entry name" value="ABC_TRANSPORTER_2"/>
    <property type="match status" value="2"/>
</dbReference>
<dbReference type="GO" id="GO:0005886">
    <property type="term" value="C:plasma membrane"/>
    <property type="evidence" value="ECO:0007669"/>
    <property type="project" value="UniProtKB-SubCell"/>
</dbReference>
<evidence type="ECO:0000256" key="2">
    <source>
        <dbReference type="ARBA" id="ARBA00022448"/>
    </source>
</evidence>
<evidence type="ECO:0000259" key="10">
    <source>
        <dbReference type="PROSITE" id="PS50893"/>
    </source>
</evidence>
<dbReference type="CDD" id="cd03215">
    <property type="entry name" value="ABC_Carb_Monos_II"/>
    <property type="match status" value="1"/>
</dbReference>
<accession>A0A1E5NDU1</accession>
<dbReference type="GO" id="GO:0005524">
    <property type="term" value="F:ATP binding"/>
    <property type="evidence" value="ECO:0007669"/>
    <property type="project" value="UniProtKB-KW"/>
</dbReference>
<keyword evidence="9" id="KW-0472">Membrane</keyword>
<dbReference type="Gene3D" id="3.40.50.300">
    <property type="entry name" value="P-loop containing nucleotide triphosphate hydrolases"/>
    <property type="match status" value="2"/>
</dbReference>
<keyword evidence="2" id="KW-0813">Transport</keyword>
<dbReference type="GO" id="GO:0016887">
    <property type="term" value="F:ATP hydrolysis activity"/>
    <property type="evidence" value="ECO:0007669"/>
    <property type="project" value="InterPro"/>
</dbReference>
<dbReference type="InterPro" id="IPR027417">
    <property type="entry name" value="P-loop_NTPase"/>
</dbReference>
<proteinExistence type="predicted"/>
<dbReference type="SUPFAM" id="SSF52540">
    <property type="entry name" value="P-loop containing nucleoside triphosphate hydrolases"/>
    <property type="match status" value="2"/>
</dbReference>
<evidence type="ECO:0000256" key="4">
    <source>
        <dbReference type="ARBA" id="ARBA00022597"/>
    </source>
</evidence>
<evidence type="ECO:0000313" key="11">
    <source>
        <dbReference type="EMBL" id="OEJ14332.1"/>
    </source>
</evidence>
<evidence type="ECO:0000256" key="8">
    <source>
        <dbReference type="ARBA" id="ARBA00022967"/>
    </source>
</evidence>
<comment type="subcellular location">
    <subcellularLocation>
        <location evidence="1">Cell membrane</location>
        <topology evidence="1">Peripheral membrane protein</topology>
    </subcellularLocation>
</comment>
<evidence type="ECO:0000256" key="6">
    <source>
        <dbReference type="ARBA" id="ARBA00022741"/>
    </source>
</evidence>
<dbReference type="InterPro" id="IPR003439">
    <property type="entry name" value="ABC_transporter-like_ATP-bd"/>
</dbReference>
<evidence type="ECO:0000256" key="7">
    <source>
        <dbReference type="ARBA" id="ARBA00022840"/>
    </source>
</evidence>
<dbReference type="RefSeq" id="WP_069726509.1">
    <property type="nucleotide sequence ID" value="NZ_MDCO01000010.1"/>
</dbReference>
<protein>
    <submittedName>
        <fullName evidence="11">D-xylose ABC transporter ATP-binding protein</fullName>
    </submittedName>
</protein>
<evidence type="ECO:0000256" key="9">
    <source>
        <dbReference type="ARBA" id="ARBA00023136"/>
    </source>
</evidence>
<dbReference type="FunFam" id="3.40.50.300:FF:000127">
    <property type="entry name" value="Ribose import ATP-binding protein RbsA"/>
    <property type="match status" value="1"/>
</dbReference>
<evidence type="ECO:0000256" key="3">
    <source>
        <dbReference type="ARBA" id="ARBA00022475"/>
    </source>
</evidence>
<reference evidence="11 12" key="1">
    <citation type="submission" date="2016-08" db="EMBL/GenBank/DDBJ databases">
        <title>Characterization and recognition of Brachyspira hampsonii sp. nov., a novel intestinal spirochete that is pathogenic to pigs.</title>
        <authorList>
            <person name="Mirajkar N."/>
            <person name="La T."/>
            <person name="Phillips N."/>
            <person name="Hampson D."/>
            <person name="Gebhart C."/>
        </authorList>
    </citation>
    <scope>NUCLEOTIDE SEQUENCE [LARGE SCALE GENOMIC DNA]</scope>
    <source>
        <strain evidence="11 12">P280/1</strain>
    </source>
</reference>
<keyword evidence="7 11" id="KW-0067">ATP-binding</keyword>
<dbReference type="Pfam" id="PF00005">
    <property type="entry name" value="ABC_tran"/>
    <property type="match status" value="2"/>
</dbReference>
<keyword evidence="5" id="KW-0677">Repeat</keyword>
<dbReference type="AlphaFoldDB" id="A0A1E5NDU1"/>
<dbReference type="Proteomes" id="UP000095247">
    <property type="component" value="Unassembled WGS sequence"/>
</dbReference>
<keyword evidence="3" id="KW-1003">Cell membrane</keyword>
<dbReference type="CDD" id="cd03216">
    <property type="entry name" value="ABC_Carb_Monos_I"/>
    <property type="match status" value="1"/>
</dbReference>
<keyword evidence="6" id="KW-0547">Nucleotide-binding</keyword>
<organism evidence="11 12">
    <name type="scientific">Brachyspira hampsonii</name>
    <dbReference type="NCBI Taxonomy" id="1287055"/>
    <lineage>
        <taxon>Bacteria</taxon>
        <taxon>Pseudomonadati</taxon>
        <taxon>Spirochaetota</taxon>
        <taxon>Spirochaetia</taxon>
        <taxon>Brachyspirales</taxon>
        <taxon>Brachyspiraceae</taxon>
        <taxon>Brachyspira</taxon>
    </lineage>
</organism>
<sequence length="504" mass="55537">MQECILEMKDIHKSFSGVKALSGISLSLRKQEILGLCGENGAGKSTLMKILSGIYPFGTYDGSIFVNGKEMRFNGIKDAESAGIAIIHQELNLIPEMNVVENLFLGNFINKFGILNKDEMYIKAKEALSVIAPNIDPESKIKDLGTGEQQMVEIAKAILKNANILIFDEPTSSLTEKEISKLIEIIFSLKENGLSAIYISHKLDEIEAVTDSVEVIRDGKSVGGGKTIEMNSNKIISMMVGRSIDNLIPRRSREIGDIIFEAKNYTLYDKVNSNIKKVDDASFFLREREILGFSGLVGSGRTELLSAIYGAYSGDYVGESYLYGKKLNIKKTEDAVDLKIGFVPEERKTQGVILNDSVQNNIVLSTIKNYAVRGILDKNLQKEAALNYKEKLSIKIPSLDFPIKNLSGGNQQKCVLAKSLLINPKILILDEPTRGIDVGAKYEIYQYIFSIVEEGCSVILISSELPEILGLSDRVIVMHEGKIKASLDNNGLTQETIMTAAIGE</sequence>
<keyword evidence="4" id="KW-0762">Sugar transport</keyword>
<dbReference type="PANTHER" id="PTHR43790:SF1">
    <property type="entry name" value="XYLOSE IMPORT ATP-BINDING PROTEIN XYLG"/>
    <property type="match status" value="1"/>
</dbReference>
<feature type="domain" description="ABC transporter" evidence="10">
    <location>
        <begin position="6"/>
        <end position="243"/>
    </location>
</feature>
<evidence type="ECO:0000313" key="12">
    <source>
        <dbReference type="Proteomes" id="UP000095247"/>
    </source>
</evidence>
<dbReference type="SMART" id="SM00382">
    <property type="entry name" value="AAA"/>
    <property type="match status" value="2"/>
</dbReference>
<dbReference type="InterPro" id="IPR050107">
    <property type="entry name" value="ABC_carbohydrate_import_ATPase"/>
</dbReference>
<dbReference type="PANTHER" id="PTHR43790">
    <property type="entry name" value="CARBOHYDRATE TRANSPORT ATP-BINDING PROTEIN MG119-RELATED"/>
    <property type="match status" value="1"/>
</dbReference>
<evidence type="ECO:0000256" key="5">
    <source>
        <dbReference type="ARBA" id="ARBA00022737"/>
    </source>
</evidence>
<dbReference type="EMBL" id="MDCO01000010">
    <property type="protein sequence ID" value="OEJ14332.1"/>
    <property type="molecule type" value="Genomic_DNA"/>
</dbReference>
<feature type="domain" description="ABC transporter" evidence="10">
    <location>
        <begin position="260"/>
        <end position="504"/>
    </location>
</feature>
<keyword evidence="8" id="KW-1278">Translocase</keyword>
<evidence type="ECO:0000256" key="1">
    <source>
        <dbReference type="ARBA" id="ARBA00004202"/>
    </source>
</evidence>
<gene>
    <name evidence="11" type="ORF">BFL38_05740</name>
</gene>